<dbReference type="InterPro" id="IPR033876">
    <property type="entry name" value="SAP-like"/>
</dbReference>
<dbReference type="GO" id="GO:0005576">
    <property type="term" value="C:extracellular region"/>
    <property type="evidence" value="ECO:0007669"/>
    <property type="project" value="UniProtKB-SubCell"/>
</dbReference>
<keyword evidence="10" id="KW-0865">Zymogen</keyword>
<dbReference type="Gene3D" id="2.40.70.10">
    <property type="entry name" value="Acid Proteases"/>
    <property type="match status" value="3"/>
</dbReference>
<feature type="signal peptide" evidence="15">
    <location>
        <begin position="1"/>
        <end position="18"/>
    </location>
</feature>
<evidence type="ECO:0000256" key="11">
    <source>
        <dbReference type="ARBA" id="ARBA00023157"/>
    </source>
</evidence>
<feature type="region of interest" description="Disordered" evidence="14">
    <location>
        <begin position="499"/>
        <end position="531"/>
    </location>
</feature>
<dbReference type="OrthoDB" id="771136at2759"/>
<feature type="compositionally biased region" description="Low complexity" evidence="14">
    <location>
        <begin position="500"/>
        <end position="511"/>
    </location>
</feature>
<dbReference type="Proteomes" id="UP000054251">
    <property type="component" value="Unassembled WGS sequence"/>
</dbReference>
<evidence type="ECO:0000256" key="6">
    <source>
        <dbReference type="ARBA" id="ARBA00022670"/>
    </source>
</evidence>
<dbReference type="EMBL" id="LMYN01000161">
    <property type="protein sequence ID" value="KRZ99226.1"/>
    <property type="molecule type" value="Genomic_DNA"/>
</dbReference>
<evidence type="ECO:0000256" key="13">
    <source>
        <dbReference type="RuleBase" id="RU000454"/>
    </source>
</evidence>
<dbReference type="CDD" id="cd05474">
    <property type="entry name" value="SAP_like"/>
    <property type="match status" value="1"/>
</dbReference>
<evidence type="ECO:0000256" key="1">
    <source>
        <dbReference type="ARBA" id="ARBA00001675"/>
    </source>
</evidence>
<feature type="active site" evidence="12">
    <location>
        <position position="369"/>
    </location>
</feature>
<keyword evidence="8 13" id="KW-0064">Aspartyl protease</keyword>
<dbReference type="PRINTS" id="PR00792">
    <property type="entry name" value="PEPSIN"/>
</dbReference>
<evidence type="ECO:0000256" key="10">
    <source>
        <dbReference type="ARBA" id="ARBA00023145"/>
    </source>
</evidence>
<dbReference type="EC" id="3.4.23.24" evidence="4"/>
<evidence type="ECO:0000256" key="9">
    <source>
        <dbReference type="ARBA" id="ARBA00022801"/>
    </source>
</evidence>
<dbReference type="Pfam" id="PF00026">
    <property type="entry name" value="Asp"/>
    <property type="match status" value="2"/>
</dbReference>
<evidence type="ECO:0000256" key="7">
    <source>
        <dbReference type="ARBA" id="ARBA00022729"/>
    </source>
</evidence>
<proteinExistence type="inferred from homology"/>
<dbReference type="PANTHER" id="PTHR47966:SF65">
    <property type="entry name" value="ASPARTIC-TYPE ENDOPEPTIDASE"/>
    <property type="match status" value="1"/>
</dbReference>
<protein>
    <recommendedName>
        <fullName evidence="4">candidapepsin</fullName>
        <ecNumber evidence="4">3.4.23.24</ecNumber>
    </recommendedName>
</protein>
<dbReference type="InterPro" id="IPR001969">
    <property type="entry name" value="Aspartic_peptidase_AS"/>
</dbReference>
<feature type="active site" evidence="12">
    <location>
        <position position="82"/>
    </location>
</feature>
<comment type="similarity">
    <text evidence="3 13">Belongs to the peptidase A1 family.</text>
</comment>
<comment type="catalytic activity">
    <reaction evidence="1">
        <text>Preferential cleavage at the carboxyl of hydrophobic amino acids, but fails to cleave 15-Leu-|-Tyr-16, 16-Tyr-|-Leu-17 and 24-Phe-|-Phe-25 of insulin B chain. Activates trypsinogen, and degrades keratin.</text>
        <dbReference type="EC" id="3.4.23.24"/>
    </reaction>
</comment>
<accession>A0A0V1PSM6</accession>
<evidence type="ECO:0000313" key="18">
    <source>
        <dbReference type="Proteomes" id="UP000054251"/>
    </source>
</evidence>
<reference evidence="17 18" key="1">
    <citation type="submission" date="2015-11" db="EMBL/GenBank/DDBJ databases">
        <title>The genome of Debaryomyces fabryi.</title>
        <authorList>
            <person name="Tafer H."/>
            <person name="Lopandic K."/>
        </authorList>
    </citation>
    <scope>NUCLEOTIDE SEQUENCE [LARGE SCALE GENOMIC DNA]</scope>
    <source>
        <strain evidence="17 18">CBS 789</strain>
    </source>
</reference>
<evidence type="ECO:0000256" key="3">
    <source>
        <dbReference type="ARBA" id="ARBA00007447"/>
    </source>
</evidence>
<comment type="caution">
    <text evidence="17">The sequence shown here is derived from an EMBL/GenBank/DDBJ whole genome shotgun (WGS) entry which is preliminary data.</text>
</comment>
<keyword evidence="9 13" id="KW-0378">Hydrolase</keyword>
<gene>
    <name evidence="17" type="ORF">AC631_05009</name>
</gene>
<dbReference type="InterPro" id="IPR001461">
    <property type="entry name" value="Aspartic_peptidase_A1"/>
</dbReference>
<feature type="chain" id="PRO_5006884467" description="candidapepsin" evidence="15">
    <location>
        <begin position="19"/>
        <end position="557"/>
    </location>
</feature>
<dbReference type="GO" id="GO:0006508">
    <property type="term" value="P:proteolysis"/>
    <property type="evidence" value="ECO:0007669"/>
    <property type="project" value="UniProtKB-KW"/>
</dbReference>
<dbReference type="PANTHER" id="PTHR47966">
    <property type="entry name" value="BETA-SITE APP-CLEAVING ENZYME, ISOFORM A-RELATED"/>
    <property type="match status" value="1"/>
</dbReference>
<evidence type="ECO:0000256" key="4">
    <source>
        <dbReference type="ARBA" id="ARBA00013207"/>
    </source>
</evidence>
<keyword evidence="7 15" id="KW-0732">Signal</keyword>
<keyword evidence="5" id="KW-0964">Secreted</keyword>
<dbReference type="AlphaFoldDB" id="A0A0V1PSM6"/>
<evidence type="ECO:0000256" key="14">
    <source>
        <dbReference type="SAM" id="MobiDB-lite"/>
    </source>
</evidence>
<evidence type="ECO:0000256" key="2">
    <source>
        <dbReference type="ARBA" id="ARBA00004613"/>
    </source>
</evidence>
<evidence type="ECO:0000256" key="15">
    <source>
        <dbReference type="SAM" id="SignalP"/>
    </source>
</evidence>
<dbReference type="RefSeq" id="XP_015465329.1">
    <property type="nucleotide sequence ID" value="XM_015613838.1"/>
</dbReference>
<dbReference type="GO" id="GO:0004190">
    <property type="term" value="F:aspartic-type endopeptidase activity"/>
    <property type="evidence" value="ECO:0007669"/>
    <property type="project" value="UniProtKB-KW"/>
</dbReference>
<sequence length="557" mass="61179">MKAYYLLGLFTICSIVLGENVNTFKIDFKVLTGDDKRDLSFEERSYFTKRDSAEIELGNRQTFYLANIEVGSNEEEIGVLVDTGSSDLWIMAHDLNCERSSSSKRDIQIDSRSSEQVRDENKAYVKGSRKDVEKISKSNKTTFSEGSETNLKPVWSVISNSSEVSISGSNYNIHNLMENTKSSDNECTRYGSFNFLDSDSFYRNQSASRFSISYADGTYARGFWGTDNVSFGNVTVRDLSFAVSNDTTSDIGILGIGLPGLETTYSSQFGGNYQYENLPLKLRNQGAINKAAYSIYLGDEDSRVGTLLFGAVDSAKYSGDLQTVQIVNSARNYGYSEPIRIEVIVNGISLNDSNNEIEITSHDYTAVLDTGSTFSYFPTSLLRSLGEAVNGRFSSSLGAYIIDCIDDSYSFIINFSGVTINVPLKSLIQRYSNNQCFLSILEQSGSDYILFGDNVLRSAYLVFDLDDLEISMAQARYTTEESISVISSTVPYAVRAPGYSSTSLPSSVDDSGGPTGTLGSESNSGGRSSSASTNRFSKAKIYGLFIGLVFLIPVTLF</sequence>
<evidence type="ECO:0000313" key="17">
    <source>
        <dbReference type="EMBL" id="KRZ99226.1"/>
    </source>
</evidence>
<dbReference type="InterPro" id="IPR021109">
    <property type="entry name" value="Peptidase_aspartic_dom_sf"/>
</dbReference>
<feature type="compositionally biased region" description="Low complexity" evidence="14">
    <location>
        <begin position="519"/>
        <end position="531"/>
    </location>
</feature>
<evidence type="ECO:0000256" key="8">
    <source>
        <dbReference type="ARBA" id="ARBA00022750"/>
    </source>
</evidence>
<dbReference type="SUPFAM" id="SSF50630">
    <property type="entry name" value="Acid proteases"/>
    <property type="match status" value="1"/>
</dbReference>
<keyword evidence="18" id="KW-1185">Reference proteome</keyword>
<keyword evidence="6 13" id="KW-0645">Protease</keyword>
<name>A0A0V1PSM6_9ASCO</name>
<dbReference type="GeneID" id="26842018"/>
<organism evidence="17 18">
    <name type="scientific">Debaryomyces fabryi</name>
    <dbReference type="NCBI Taxonomy" id="58627"/>
    <lineage>
        <taxon>Eukaryota</taxon>
        <taxon>Fungi</taxon>
        <taxon>Dikarya</taxon>
        <taxon>Ascomycota</taxon>
        <taxon>Saccharomycotina</taxon>
        <taxon>Pichiomycetes</taxon>
        <taxon>Debaryomycetaceae</taxon>
        <taxon>Debaryomyces</taxon>
    </lineage>
</organism>
<evidence type="ECO:0000256" key="5">
    <source>
        <dbReference type="ARBA" id="ARBA00022525"/>
    </source>
</evidence>
<feature type="domain" description="Peptidase A1" evidence="16">
    <location>
        <begin position="64"/>
        <end position="473"/>
    </location>
</feature>
<evidence type="ECO:0000256" key="12">
    <source>
        <dbReference type="PIRSR" id="PIRSR601461-1"/>
    </source>
</evidence>
<comment type="subcellular location">
    <subcellularLocation>
        <location evidence="2">Secreted</location>
    </subcellularLocation>
</comment>
<dbReference type="InterPro" id="IPR033121">
    <property type="entry name" value="PEPTIDASE_A1"/>
</dbReference>
<dbReference type="PROSITE" id="PS00141">
    <property type="entry name" value="ASP_PROTEASE"/>
    <property type="match status" value="2"/>
</dbReference>
<dbReference type="PROSITE" id="PS51767">
    <property type="entry name" value="PEPTIDASE_A1"/>
    <property type="match status" value="1"/>
</dbReference>
<keyword evidence="11" id="KW-1015">Disulfide bond</keyword>
<evidence type="ECO:0000259" key="16">
    <source>
        <dbReference type="PROSITE" id="PS51767"/>
    </source>
</evidence>